<accession>A0AA38UVI7</accession>
<comment type="caution">
    <text evidence="2">The sequence shown here is derived from an EMBL/GenBank/DDBJ whole genome shotgun (WGS) entry which is preliminary data.</text>
</comment>
<name>A0A9W8NUT9_9AGAR</name>
<sequence length="326" mass="36262">MIYVQDKRLSLPDGRTLAYADNGNTSSLDVVLYLHGPFSVGDASHLSLVLQSKMVHLVCPSLPGWGMSSPILKSSQYASSFVSDIYTLLHHLHPEPTNLKLHICAHSFGCVAAQILYGAPYLSFPYGRCIAGLILLNPLSPPHCHKDYWKFLSWQSYFLTGPPSRLFPFNLMTVVAKYMLENKLQSAATAESFARRNLLPIPVGESETEEVTQWKEENGMSDERYERTVVRNAVYSVASTWQGFLDIPRVYHSGWGGFCPDLLDDEHSRPPVTVITSNANNGHAYAGMGSWLVSKYKNATLQVVSEGRSNIALLLCLDDIWSNAFS</sequence>
<dbReference type="Proteomes" id="UP001142393">
    <property type="component" value="Unassembled WGS sequence"/>
</dbReference>
<dbReference type="EMBL" id="MU801913">
    <property type="protein sequence ID" value="KAJ3988135.1"/>
    <property type="molecule type" value="Genomic_DNA"/>
</dbReference>
<dbReference type="AlphaFoldDB" id="A0A9W8NUT9"/>
<dbReference type="SUPFAM" id="SSF53474">
    <property type="entry name" value="alpha/beta-Hydrolases"/>
    <property type="match status" value="1"/>
</dbReference>
<evidence type="ECO:0000313" key="2">
    <source>
        <dbReference type="EMBL" id="KAJ3741317.1"/>
    </source>
</evidence>
<proteinExistence type="predicted"/>
<dbReference type="Pfam" id="PF12697">
    <property type="entry name" value="Abhydrolase_6"/>
    <property type="match status" value="1"/>
</dbReference>
<accession>A0A9W8NUT9</accession>
<feature type="domain" description="AB hydrolase-1" evidence="1">
    <location>
        <begin position="31"/>
        <end position="171"/>
    </location>
</feature>
<dbReference type="InterPro" id="IPR000073">
    <property type="entry name" value="AB_hydrolase_1"/>
</dbReference>
<dbReference type="Proteomes" id="UP001163850">
    <property type="component" value="Unassembled WGS sequence"/>
</dbReference>
<reference evidence="3" key="2">
    <citation type="submission" date="2022-08" db="EMBL/GenBank/DDBJ databases">
        <authorList>
            <consortium name="DOE Joint Genome Institute"/>
            <person name="Min B."/>
            <person name="Riley R."/>
            <person name="Sierra-Patev S."/>
            <person name="Naranjo-Ortiz M."/>
            <person name="Looney B."/>
            <person name="Konkel Z."/>
            <person name="Slot J.C."/>
            <person name="Sakamoto Y."/>
            <person name="Steenwyk J.L."/>
            <person name="Rokas A."/>
            <person name="Carro J."/>
            <person name="Camarero S."/>
            <person name="Ferreira P."/>
            <person name="Molpeceres G."/>
            <person name="Ruiz-Duenas F.J."/>
            <person name="Serrano A."/>
            <person name="Henrissat B."/>
            <person name="Drula E."/>
            <person name="Hughes K.W."/>
            <person name="Mata J.L."/>
            <person name="Ishikawa N.K."/>
            <person name="Vargas-Isla R."/>
            <person name="Ushijima S."/>
            <person name="Smith C.A."/>
            <person name="Ahrendt S."/>
            <person name="Andreopoulos W."/>
            <person name="He G."/>
            <person name="Labutti K."/>
            <person name="Lipzen A."/>
            <person name="Ng V."/>
            <person name="Sandor L."/>
            <person name="Barry K."/>
            <person name="Martinez A.T."/>
            <person name="Xiao Y."/>
            <person name="Gibbons J.G."/>
            <person name="Terashima K."/>
            <person name="Hibbett D.S."/>
            <person name="Grigoriev I.V."/>
        </authorList>
    </citation>
    <scope>NUCLEOTIDE SEQUENCE</scope>
    <source>
        <strain evidence="3">TFB7829</strain>
    </source>
</reference>
<keyword evidence="4" id="KW-1185">Reference proteome</keyword>
<evidence type="ECO:0000259" key="1">
    <source>
        <dbReference type="Pfam" id="PF12697"/>
    </source>
</evidence>
<organism evidence="2 4">
    <name type="scientific">Lentinula detonsa</name>
    <dbReference type="NCBI Taxonomy" id="2804962"/>
    <lineage>
        <taxon>Eukaryota</taxon>
        <taxon>Fungi</taxon>
        <taxon>Dikarya</taxon>
        <taxon>Basidiomycota</taxon>
        <taxon>Agaricomycotina</taxon>
        <taxon>Agaricomycetes</taxon>
        <taxon>Agaricomycetidae</taxon>
        <taxon>Agaricales</taxon>
        <taxon>Marasmiineae</taxon>
        <taxon>Omphalotaceae</taxon>
        <taxon>Lentinula</taxon>
    </lineage>
</organism>
<dbReference type="InterPro" id="IPR029058">
    <property type="entry name" value="AB_hydrolase_fold"/>
</dbReference>
<reference evidence="2 4" key="3">
    <citation type="journal article" date="2023" name="Proc. Natl. Acad. Sci. U.S.A.">
        <title>A global phylogenomic analysis of the shiitake genus Lentinula.</title>
        <authorList>
            <person name="Sierra-Patev S."/>
            <person name="Min B."/>
            <person name="Naranjo-Ortiz M."/>
            <person name="Looney B."/>
            <person name="Konkel Z."/>
            <person name="Slot J.C."/>
            <person name="Sakamoto Y."/>
            <person name="Steenwyk J.L."/>
            <person name="Rokas A."/>
            <person name="Carro J."/>
            <person name="Camarero S."/>
            <person name="Ferreira P."/>
            <person name="Molpeceres G."/>
            <person name="Ruiz-Duenas F.J."/>
            <person name="Serrano A."/>
            <person name="Henrissat B."/>
            <person name="Drula E."/>
            <person name="Hughes K.W."/>
            <person name="Mata J.L."/>
            <person name="Ishikawa N.K."/>
            <person name="Vargas-Isla R."/>
            <person name="Ushijima S."/>
            <person name="Smith C.A."/>
            <person name="Donoghue J."/>
            <person name="Ahrendt S."/>
            <person name="Andreopoulos W."/>
            <person name="He G."/>
            <person name="LaButti K."/>
            <person name="Lipzen A."/>
            <person name="Ng V."/>
            <person name="Riley R."/>
            <person name="Sandor L."/>
            <person name="Barry K."/>
            <person name="Martinez A.T."/>
            <person name="Xiao Y."/>
            <person name="Gibbons J.G."/>
            <person name="Terashima K."/>
            <person name="Grigoriev I.V."/>
            <person name="Hibbett D."/>
        </authorList>
    </citation>
    <scope>NUCLEOTIDE SEQUENCE [LARGE SCALE GENOMIC DNA]</scope>
    <source>
        <strain evidence="2 4">TFB7810</strain>
    </source>
</reference>
<evidence type="ECO:0000313" key="3">
    <source>
        <dbReference type="EMBL" id="KAJ3988135.1"/>
    </source>
</evidence>
<gene>
    <name evidence="2" type="ORF">DFH05DRAFT_328840</name>
    <name evidence="3" type="ORF">F5890DRAFT_580123</name>
</gene>
<dbReference type="Gene3D" id="3.40.50.1820">
    <property type="entry name" value="alpha/beta hydrolase"/>
    <property type="match status" value="1"/>
</dbReference>
<evidence type="ECO:0000313" key="4">
    <source>
        <dbReference type="Proteomes" id="UP001142393"/>
    </source>
</evidence>
<reference evidence="2" key="1">
    <citation type="submission" date="2022-08" db="EMBL/GenBank/DDBJ databases">
        <authorList>
            <consortium name="DOE Joint Genome Institute"/>
            <person name="Min B."/>
            <person name="Sierra-Patev S."/>
            <person name="Naranjo-Ortiz M."/>
            <person name="Looney B."/>
            <person name="Konkel Z."/>
            <person name="Slot J.C."/>
            <person name="Sakamoto Y."/>
            <person name="Steenwyk J.L."/>
            <person name="Rokas A."/>
            <person name="Carro J."/>
            <person name="Camarero S."/>
            <person name="Ferreira P."/>
            <person name="Molpeceres G."/>
            <person name="Ruiz-duenas F.J."/>
            <person name="Serrano A."/>
            <person name="Henrissat B."/>
            <person name="Drula E."/>
            <person name="Hughes K.W."/>
            <person name="Mata J.L."/>
            <person name="Ishikawa N.K."/>
            <person name="Vargas-Isla R."/>
            <person name="Ushijima S."/>
            <person name="Smith C.A."/>
            <person name="Ahrendt S."/>
            <person name="Andreopoulos W."/>
            <person name="He G."/>
            <person name="LaButti K."/>
            <person name="Lipzen A."/>
            <person name="Ng V."/>
            <person name="Riley R."/>
            <person name="Sandor L."/>
            <person name="Barry K."/>
            <person name="Martinez A.T."/>
            <person name="Xiao Y."/>
            <person name="Gibbons J.G."/>
            <person name="Terashima K."/>
            <person name="Hibbett D.S."/>
            <person name="Grigoriev I.V."/>
        </authorList>
    </citation>
    <scope>NUCLEOTIDE SEQUENCE</scope>
    <source>
        <strain evidence="2">TFB7810</strain>
    </source>
</reference>
<dbReference type="EMBL" id="JANVFU010000012">
    <property type="protein sequence ID" value="KAJ3741317.1"/>
    <property type="molecule type" value="Genomic_DNA"/>
</dbReference>
<protein>
    <recommendedName>
        <fullName evidence="1">AB hydrolase-1 domain-containing protein</fullName>
    </recommendedName>
</protein>